<comment type="caution">
    <text evidence="2">The sequence shown here is derived from an EMBL/GenBank/DDBJ whole genome shotgun (WGS) entry which is preliminary data.</text>
</comment>
<proteinExistence type="predicted"/>
<dbReference type="InterPro" id="IPR036249">
    <property type="entry name" value="Thioredoxin-like_sf"/>
</dbReference>
<protein>
    <submittedName>
        <fullName evidence="2">Thioredoxin family protein</fullName>
    </submittedName>
</protein>
<evidence type="ECO:0000259" key="1">
    <source>
        <dbReference type="Pfam" id="PF00085"/>
    </source>
</evidence>
<reference evidence="3" key="1">
    <citation type="journal article" date="2019" name="Int. J. Syst. Evol. Microbiol.">
        <title>The Global Catalogue of Microorganisms (GCM) 10K type strain sequencing project: providing services to taxonomists for standard genome sequencing and annotation.</title>
        <authorList>
            <consortium name="The Broad Institute Genomics Platform"/>
            <consortium name="The Broad Institute Genome Sequencing Center for Infectious Disease"/>
            <person name="Wu L."/>
            <person name="Ma J."/>
        </authorList>
    </citation>
    <scope>NUCLEOTIDE SEQUENCE [LARGE SCALE GENOMIC DNA]</scope>
    <source>
        <strain evidence="3">KCTC 3950</strain>
    </source>
</reference>
<keyword evidence="3" id="KW-1185">Reference proteome</keyword>
<accession>A0ABW5PA39</accession>
<organism evidence="2 3">
    <name type="scientific">Paenibacillus gansuensis</name>
    <dbReference type="NCBI Taxonomy" id="306542"/>
    <lineage>
        <taxon>Bacteria</taxon>
        <taxon>Bacillati</taxon>
        <taxon>Bacillota</taxon>
        <taxon>Bacilli</taxon>
        <taxon>Bacillales</taxon>
        <taxon>Paenibacillaceae</taxon>
        <taxon>Paenibacillus</taxon>
    </lineage>
</organism>
<dbReference type="InterPro" id="IPR013766">
    <property type="entry name" value="Thioredoxin_domain"/>
</dbReference>
<dbReference type="RefSeq" id="WP_377601433.1">
    <property type="nucleotide sequence ID" value="NZ_JBHUME010000005.1"/>
</dbReference>
<dbReference type="EMBL" id="JBHUME010000005">
    <property type="protein sequence ID" value="MFD2612161.1"/>
    <property type="molecule type" value="Genomic_DNA"/>
</dbReference>
<gene>
    <name evidence="2" type="ORF">ACFSUF_06925</name>
</gene>
<dbReference type="SUPFAM" id="SSF52833">
    <property type="entry name" value="Thioredoxin-like"/>
    <property type="match status" value="1"/>
</dbReference>
<dbReference type="CDD" id="cd02947">
    <property type="entry name" value="TRX_family"/>
    <property type="match status" value="1"/>
</dbReference>
<sequence length="104" mass="11890">MKELTEKEAAERRFGGNFALFLYTPLCGTCKVAARMLEIIEAMHPEAPFYQTNVNFAPDLVQRFQITSIPCILIFIDGRPVETLYAMKSVDELYTKLKPVIERS</sequence>
<evidence type="ECO:0000313" key="3">
    <source>
        <dbReference type="Proteomes" id="UP001597541"/>
    </source>
</evidence>
<dbReference type="Pfam" id="PF00085">
    <property type="entry name" value="Thioredoxin"/>
    <property type="match status" value="1"/>
</dbReference>
<dbReference type="Proteomes" id="UP001597541">
    <property type="component" value="Unassembled WGS sequence"/>
</dbReference>
<dbReference type="Gene3D" id="3.40.30.10">
    <property type="entry name" value="Glutaredoxin"/>
    <property type="match status" value="1"/>
</dbReference>
<feature type="domain" description="Thioredoxin" evidence="1">
    <location>
        <begin position="22"/>
        <end position="97"/>
    </location>
</feature>
<evidence type="ECO:0000313" key="2">
    <source>
        <dbReference type="EMBL" id="MFD2612161.1"/>
    </source>
</evidence>
<name>A0ABW5PA39_9BACL</name>